<evidence type="ECO:0000256" key="3">
    <source>
        <dbReference type="ARBA" id="ARBA00022450"/>
    </source>
</evidence>
<dbReference type="SUPFAM" id="SSF53474">
    <property type="entry name" value="alpha/beta-Hydrolases"/>
    <property type="match status" value="1"/>
</dbReference>
<dbReference type="SUPFAM" id="SSF56801">
    <property type="entry name" value="Acetyl-CoA synthetase-like"/>
    <property type="match status" value="1"/>
</dbReference>
<dbReference type="InterPro" id="IPR020846">
    <property type="entry name" value="MFS_dom"/>
</dbReference>
<feature type="domain" description="Major facilitator superfamily (MFS) profile" evidence="11">
    <location>
        <begin position="1431"/>
        <end position="1842"/>
    </location>
</feature>
<evidence type="ECO:0000256" key="4">
    <source>
        <dbReference type="ARBA" id="ARBA00022553"/>
    </source>
</evidence>
<keyword evidence="6 9" id="KW-1133">Transmembrane helix</keyword>
<feature type="transmembrane region" description="Helical" evidence="9">
    <location>
        <begin position="1469"/>
        <end position="1490"/>
    </location>
</feature>
<dbReference type="InterPro" id="IPR006162">
    <property type="entry name" value="Ppantetheine_attach_site"/>
</dbReference>
<accession>A0ABW0EIU8</accession>
<keyword evidence="13" id="KW-1185">Reference proteome</keyword>
<dbReference type="Pfam" id="PF00975">
    <property type="entry name" value="Thioesterase"/>
    <property type="match status" value="1"/>
</dbReference>
<evidence type="ECO:0000256" key="9">
    <source>
        <dbReference type="SAM" id="Phobius"/>
    </source>
</evidence>
<feature type="region of interest" description="Disordered" evidence="8">
    <location>
        <begin position="1"/>
        <end position="20"/>
    </location>
</feature>
<dbReference type="InterPro" id="IPR036259">
    <property type="entry name" value="MFS_trans_sf"/>
</dbReference>
<feature type="transmembrane region" description="Helical" evidence="9">
    <location>
        <begin position="1674"/>
        <end position="1696"/>
    </location>
</feature>
<feature type="transmembrane region" description="Helical" evidence="9">
    <location>
        <begin position="1642"/>
        <end position="1668"/>
    </location>
</feature>
<dbReference type="Pfam" id="PF00668">
    <property type="entry name" value="Condensation"/>
    <property type="match status" value="1"/>
</dbReference>
<comment type="subcellular location">
    <subcellularLocation>
        <location evidence="2">Cell membrane</location>
        <topology evidence="2">Multi-pass membrane protein</topology>
    </subcellularLocation>
</comment>
<feature type="transmembrane region" description="Helical" evidence="9">
    <location>
        <begin position="1770"/>
        <end position="1790"/>
    </location>
</feature>
<keyword evidence="3" id="KW-0596">Phosphopantetheine</keyword>
<feature type="transmembrane region" description="Helical" evidence="9">
    <location>
        <begin position="1432"/>
        <end position="1457"/>
    </location>
</feature>
<dbReference type="PROSITE" id="PS50075">
    <property type="entry name" value="CARRIER"/>
    <property type="match status" value="1"/>
</dbReference>
<name>A0ABW0EIU8_9PSEU</name>
<feature type="region of interest" description="Disordered" evidence="8">
    <location>
        <begin position="50"/>
        <end position="89"/>
    </location>
</feature>
<evidence type="ECO:0000256" key="5">
    <source>
        <dbReference type="ARBA" id="ARBA00022692"/>
    </source>
</evidence>
<feature type="transmembrane region" description="Helical" evidence="9">
    <location>
        <begin position="1703"/>
        <end position="1722"/>
    </location>
</feature>
<dbReference type="InterPro" id="IPR001242">
    <property type="entry name" value="Condensation_dom"/>
</dbReference>
<evidence type="ECO:0000256" key="1">
    <source>
        <dbReference type="ARBA" id="ARBA00001957"/>
    </source>
</evidence>
<feature type="transmembrane region" description="Helical" evidence="9">
    <location>
        <begin position="1818"/>
        <end position="1837"/>
    </location>
</feature>
<feature type="transmembrane region" description="Helical" evidence="9">
    <location>
        <begin position="1728"/>
        <end position="1750"/>
    </location>
</feature>
<feature type="domain" description="Carrier" evidence="10">
    <location>
        <begin position="1059"/>
        <end position="1135"/>
    </location>
</feature>
<dbReference type="Gene3D" id="3.40.50.980">
    <property type="match status" value="2"/>
</dbReference>
<feature type="region of interest" description="Disordered" evidence="8">
    <location>
        <begin position="1867"/>
        <end position="1896"/>
    </location>
</feature>
<dbReference type="RefSeq" id="WP_378246095.1">
    <property type="nucleotide sequence ID" value="NZ_JBHSKF010000003.1"/>
</dbReference>
<sequence>MTAVPQAPDRGTGADPATPRQTAALEQIVGDGVATAGAVVLASAVTVDPGAPPARIGRANRGAPTHSPAARAGASPELPAEQATESGRGAAAAALLAKRLRERAAAPRAVIPPRPEGIAPPLSFAQERVWFMDQIAPGEAAYHIAAPLRVRGPLDEAALRAALAALTERHEALRTRFPADADGRPLAVVEDQVDVPLHHASATDAVAAQTLVDAVVLEPFDLAGGPLLRALLIQLSEEDHILLLTQHHIVGDGWSVDVLLRDLIAAYHGRPMPELPVQYGDFAHWEAGRPADEHLAYWRERLAGIEPLELPTDHSRPATQTYRGDFVEFTVPMATAERLRALAAGHSGTLFMVLLAAYQVLLSRHSGQDDFAVGVSSAGRSAPELEDVVGMFINMLPMRADLADDPTFAELLDRTKRGVLDAFEHADVPFAKVVQDLGVPRDVSRSPVFQSMFVLQNYEMGRFAEDTAADAVTFEWTPMELRATRFDFELHAVEVETGLWGKLVYNTDLFDRATVELIAERWTALVEALAADPAIPVSRVDIRAAADRALPEQANATAAPFPDATLHALVEAQVERTPDAPAVTFATTTLTYAQLNARANRIAHRLIAEGVGPETLVAVCANRCADLPAALLGVLKAGAAYLPLDPEYPADRLAFMVADAEAPVLLVTRDCAGKAAAGTVLVLEDDFADGPTHNPPALAAHGNAAYVIYTSGSTGRPKGVPNTHRGIVNRLDWMQRAYGIDDTDTVLQKTPFGFDVSVWEFFWPLQTGARLVLAKPGGHKDAAYLRDLINDEGVTTAHFVPSMLGVFLSENADCPGLRRVICSGEELPAATAREFTVRFPGTELHNLYGPTEAAIDVTAWHCADLGSLSSVPIGAPIANLRVDILDRHGVETPIGVAGELHIGGVGVARGYHNRPALTAEKFVPDPREPGARRYATGDLARWRRDGTVEFLGRLDHQVKLRGLRIELGEIESALRDLPGVADAAVIVRQDTPGDQRLTGYLVGGVDHAAVKAELKRRLPEYMVPTALVDLDALPLTPNGKLDRKALPAPQITRSGELVAPRTDTERALAAIWTEVLTLPAVGIDDDFFDIGGHSLLATQVVAKIRKIPDARPVGVMDLFTHRTIRALAEFMAAEDTGQRGLLYELTKPGKPAELTYVCVPYGGGSAIVYQPLADALPDGHALFSVAIPGHDVGLDEAALPFDELTTRIAEEVRERVTGPLALYGHCGVGSAITAEVARKLEVAGREVDAVYIGAMFPFARPKGPFAAARTKVEKLKSNRHYASWLKSMGVDTDEIDPEQADRIISNMRADSRAAEDYFTELLDKRAEKLRAPVISVVGSQDPVTDYYAERYVEWQFLSDTLGLVVLDEAGHFFLKYRADELAEIVSRTHRAIAAEDTEELSNRPEEAPWDLRDWQKVGTRAPSTVVPSMGRFLAVALGQLIATTGAALTAFALPIWLYTRTGSVTDLGLLWALALLCGVVMLPIAGGVIDRVDRRRVMMVASCASGVVQLALAALLWTESIALWHIYVLVSLSQVAASFQRLAFQSSVPQLVPKRYLGHAMGIAQLSSGFALLLMPLLAAGLLAQIGLRGIVLIDVGGYLLAIITLLFVKFPDLLGWRPREPLGTAILNGLRYSWRHRGFRLMLGYFALGNVFLAPALVLLTPLVLAFGGIGDVAAIALAEAVGALVGGLAMAVWGGPRKRRMIGVLCFNLGTAVGCMAIGVHPSVVAVGVGVFLLAMSMALAQGVYSTIVQVKVPQRFHGRVFAINQTLSWSTLPIGFALLAPLASSVFEPLLAPGGALADSVGAVIGTGEGRGIGFAYLVFGALLVLVTAGGWAIRTLRRFDTEVPDSLPDDLVGAQERANRLARHRSVTMSGLSSEDDAAGQGRDRESEVAVR</sequence>
<feature type="transmembrane region" description="Helical" evidence="9">
    <location>
        <begin position="1556"/>
        <end position="1580"/>
    </location>
</feature>
<dbReference type="PROSITE" id="PS00012">
    <property type="entry name" value="PHOSPHOPANTETHEINE"/>
    <property type="match status" value="1"/>
</dbReference>
<dbReference type="CDD" id="cd06173">
    <property type="entry name" value="MFS_MefA_like"/>
    <property type="match status" value="1"/>
</dbReference>
<keyword evidence="7 9" id="KW-0472">Membrane</keyword>
<keyword evidence="5 9" id="KW-0812">Transmembrane</keyword>
<evidence type="ECO:0000256" key="6">
    <source>
        <dbReference type="ARBA" id="ARBA00022989"/>
    </source>
</evidence>
<dbReference type="InterPro" id="IPR036736">
    <property type="entry name" value="ACP-like_sf"/>
</dbReference>
<comment type="cofactor">
    <cofactor evidence="1">
        <name>pantetheine 4'-phosphate</name>
        <dbReference type="ChEBI" id="CHEBI:47942"/>
    </cofactor>
</comment>
<gene>
    <name evidence="12" type="ORF">ACFPM7_09620</name>
</gene>
<dbReference type="Proteomes" id="UP001596157">
    <property type="component" value="Unassembled WGS sequence"/>
</dbReference>
<dbReference type="Pfam" id="PF07690">
    <property type="entry name" value="MFS_1"/>
    <property type="match status" value="1"/>
</dbReference>
<dbReference type="InterPro" id="IPR009081">
    <property type="entry name" value="PP-bd_ACP"/>
</dbReference>
<evidence type="ECO:0000259" key="10">
    <source>
        <dbReference type="PROSITE" id="PS50075"/>
    </source>
</evidence>
<proteinExistence type="predicted"/>
<comment type="caution">
    <text evidence="12">The sequence shown here is derived from an EMBL/GenBank/DDBJ whole genome shotgun (WGS) entry which is preliminary data.</text>
</comment>
<dbReference type="InterPro" id="IPR045851">
    <property type="entry name" value="AMP-bd_C_sf"/>
</dbReference>
<dbReference type="InterPro" id="IPR020845">
    <property type="entry name" value="AMP-binding_CS"/>
</dbReference>
<dbReference type="SUPFAM" id="SSF103473">
    <property type="entry name" value="MFS general substrate transporter"/>
    <property type="match status" value="1"/>
</dbReference>
<dbReference type="Pfam" id="PF00501">
    <property type="entry name" value="AMP-binding"/>
    <property type="match status" value="1"/>
</dbReference>
<dbReference type="NCBIfam" id="TIGR01733">
    <property type="entry name" value="AA-adenyl-dom"/>
    <property type="match status" value="1"/>
</dbReference>
<dbReference type="Pfam" id="PF13193">
    <property type="entry name" value="AMP-binding_C"/>
    <property type="match status" value="1"/>
</dbReference>
<evidence type="ECO:0000313" key="13">
    <source>
        <dbReference type="Proteomes" id="UP001596157"/>
    </source>
</evidence>
<dbReference type="CDD" id="cd17646">
    <property type="entry name" value="A_NRPS_AB3403-like"/>
    <property type="match status" value="1"/>
</dbReference>
<dbReference type="Gene3D" id="3.30.559.10">
    <property type="entry name" value="Chloramphenicol acetyltransferase-like domain"/>
    <property type="match status" value="1"/>
</dbReference>
<organism evidence="12 13">
    <name type="scientific">Actinokineospora guangxiensis</name>
    <dbReference type="NCBI Taxonomy" id="1490288"/>
    <lineage>
        <taxon>Bacteria</taxon>
        <taxon>Bacillati</taxon>
        <taxon>Actinomycetota</taxon>
        <taxon>Actinomycetes</taxon>
        <taxon>Pseudonocardiales</taxon>
        <taxon>Pseudonocardiaceae</taxon>
        <taxon>Actinokineospora</taxon>
    </lineage>
</organism>
<dbReference type="PROSITE" id="PS00455">
    <property type="entry name" value="AMP_BINDING"/>
    <property type="match status" value="1"/>
</dbReference>
<dbReference type="EMBL" id="JBHSKF010000003">
    <property type="protein sequence ID" value="MFC5287307.1"/>
    <property type="molecule type" value="Genomic_DNA"/>
</dbReference>
<dbReference type="PANTHER" id="PTHR45527">
    <property type="entry name" value="NONRIBOSOMAL PEPTIDE SYNTHETASE"/>
    <property type="match status" value="1"/>
</dbReference>
<feature type="transmembrane region" description="Helical" evidence="9">
    <location>
        <begin position="1586"/>
        <end position="1609"/>
    </location>
</feature>
<dbReference type="Gene3D" id="3.40.50.1820">
    <property type="entry name" value="alpha/beta hydrolase"/>
    <property type="match status" value="1"/>
</dbReference>
<dbReference type="CDD" id="cd19531">
    <property type="entry name" value="LCL_NRPS-like"/>
    <property type="match status" value="1"/>
</dbReference>
<evidence type="ECO:0000256" key="8">
    <source>
        <dbReference type="SAM" id="MobiDB-lite"/>
    </source>
</evidence>
<dbReference type="Gene3D" id="3.30.559.30">
    <property type="entry name" value="Nonribosomal peptide synthetase, condensation domain"/>
    <property type="match status" value="1"/>
</dbReference>
<feature type="compositionally biased region" description="Basic and acidic residues" evidence="8">
    <location>
        <begin position="1886"/>
        <end position="1896"/>
    </location>
</feature>
<dbReference type="PANTHER" id="PTHR45527:SF1">
    <property type="entry name" value="FATTY ACID SYNTHASE"/>
    <property type="match status" value="1"/>
</dbReference>
<dbReference type="InterPro" id="IPR010071">
    <property type="entry name" value="AA_adenyl_dom"/>
</dbReference>
<dbReference type="InterPro" id="IPR001031">
    <property type="entry name" value="Thioesterase"/>
</dbReference>
<dbReference type="Gene3D" id="2.30.38.10">
    <property type="entry name" value="Luciferase, Domain 3"/>
    <property type="match status" value="1"/>
</dbReference>
<dbReference type="Gene3D" id="1.20.1250.20">
    <property type="entry name" value="MFS general substrate transporter like domains"/>
    <property type="match status" value="1"/>
</dbReference>
<evidence type="ECO:0000256" key="2">
    <source>
        <dbReference type="ARBA" id="ARBA00004651"/>
    </source>
</evidence>
<evidence type="ECO:0000313" key="12">
    <source>
        <dbReference type="EMBL" id="MFC5287307.1"/>
    </source>
</evidence>
<dbReference type="InterPro" id="IPR011701">
    <property type="entry name" value="MFS"/>
</dbReference>
<dbReference type="PROSITE" id="PS50850">
    <property type="entry name" value="MFS"/>
    <property type="match status" value="1"/>
</dbReference>
<dbReference type="Pfam" id="PF00550">
    <property type="entry name" value="PP-binding"/>
    <property type="match status" value="1"/>
</dbReference>
<reference evidence="13" key="1">
    <citation type="journal article" date="2019" name="Int. J. Syst. Evol. Microbiol.">
        <title>The Global Catalogue of Microorganisms (GCM) 10K type strain sequencing project: providing services to taxonomists for standard genome sequencing and annotation.</title>
        <authorList>
            <consortium name="The Broad Institute Genomics Platform"/>
            <consortium name="The Broad Institute Genome Sequencing Center for Infectious Disease"/>
            <person name="Wu L."/>
            <person name="Ma J."/>
        </authorList>
    </citation>
    <scope>NUCLEOTIDE SEQUENCE [LARGE SCALE GENOMIC DNA]</scope>
    <source>
        <strain evidence="13">CCUG 59778</strain>
    </source>
</reference>
<evidence type="ECO:0000259" key="11">
    <source>
        <dbReference type="PROSITE" id="PS50850"/>
    </source>
</evidence>
<keyword evidence="4" id="KW-0597">Phosphoprotein</keyword>
<dbReference type="SUPFAM" id="SSF52777">
    <property type="entry name" value="CoA-dependent acyltransferases"/>
    <property type="match status" value="2"/>
</dbReference>
<dbReference type="InterPro" id="IPR025110">
    <property type="entry name" value="AMP-bd_C"/>
</dbReference>
<evidence type="ECO:0000256" key="7">
    <source>
        <dbReference type="ARBA" id="ARBA00023136"/>
    </source>
</evidence>
<dbReference type="InterPro" id="IPR023213">
    <property type="entry name" value="CAT-like_dom_sf"/>
</dbReference>
<dbReference type="Gene3D" id="3.30.300.30">
    <property type="match status" value="1"/>
</dbReference>
<dbReference type="Gene3D" id="1.10.1200.10">
    <property type="entry name" value="ACP-like"/>
    <property type="match status" value="1"/>
</dbReference>
<dbReference type="InterPro" id="IPR000873">
    <property type="entry name" value="AMP-dep_synth/lig_dom"/>
</dbReference>
<protein>
    <submittedName>
        <fullName evidence="12">Amino acid adenylation domain-containing protein</fullName>
    </submittedName>
</protein>
<dbReference type="InterPro" id="IPR029058">
    <property type="entry name" value="AB_hydrolase_fold"/>
</dbReference>